<organism evidence="1 2">
    <name type="scientific">Colletotrichum phormii</name>
    <dbReference type="NCBI Taxonomy" id="359342"/>
    <lineage>
        <taxon>Eukaryota</taxon>
        <taxon>Fungi</taxon>
        <taxon>Dikarya</taxon>
        <taxon>Ascomycota</taxon>
        <taxon>Pezizomycotina</taxon>
        <taxon>Sordariomycetes</taxon>
        <taxon>Hypocreomycetidae</taxon>
        <taxon>Glomerellales</taxon>
        <taxon>Glomerellaceae</taxon>
        <taxon>Colletotrichum</taxon>
        <taxon>Colletotrichum acutatum species complex</taxon>
    </lineage>
</organism>
<dbReference type="GeneID" id="85475722"/>
<dbReference type="AlphaFoldDB" id="A0AAI9ZNP2"/>
<gene>
    <name evidence="1" type="ORF">BDP81DRAFT_433487</name>
</gene>
<dbReference type="EMBL" id="JAHMHQ010000016">
    <property type="protein sequence ID" value="KAK1633977.1"/>
    <property type="molecule type" value="Genomic_DNA"/>
</dbReference>
<reference evidence="1" key="1">
    <citation type="submission" date="2021-06" db="EMBL/GenBank/DDBJ databases">
        <title>Comparative genomics, transcriptomics and evolutionary studies reveal genomic signatures of adaptation to plant cell wall in hemibiotrophic fungi.</title>
        <authorList>
            <consortium name="DOE Joint Genome Institute"/>
            <person name="Baroncelli R."/>
            <person name="Diaz J.F."/>
            <person name="Benocci T."/>
            <person name="Peng M."/>
            <person name="Battaglia E."/>
            <person name="Haridas S."/>
            <person name="Andreopoulos W."/>
            <person name="Labutti K."/>
            <person name="Pangilinan J."/>
            <person name="Floch G.L."/>
            <person name="Makela M.R."/>
            <person name="Henrissat B."/>
            <person name="Grigoriev I.V."/>
            <person name="Crouch J.A."/>
            <person name="De Vries R.P."/>
            <person name="Sukno S.A."/>
            <person name="Thon M.R."/>
        </authorList>
    </citation>
    <scope>NUCLEOTIDE SEQUENCE</scope>
    <source>
        <strain evidence="1">CBS 102054</strain>
    </source>
</reference>
<name>A0AAI9ZNP2_9PEZI</name>
<protein>
    <submittedName>
        <fullName evidence="1">Uncharacterized protein</fullName>
    </submittedName>
</protein>
<comment type="caution">
    <text evidence="1">The sequence shown here is derived from an EMBL/GenBank/DDBJ whole genome shotgun (WGS) entry which is preliminary data.</text>
</comment>
<dbReference type="RefSeq" id="XP_060442584.1">
    <property type="nucleotide sequence ID" value="XM_060590860.1"/>
</dbReference>
<proteinExistence type="predicted"/>
<evidence type="ECO:0000313" key="1">
    <source>
        <dbReference type="EMBL" id="KAK1633977.1"/>
    </source>
</evidence>
<dbReference type="Proteomes" id="UP001243989">
    <property type="component" value="Unassembled WGS sequence"/>
</dbReference>
<sequence length="161" mass="18477">MRLPASTEYAQVERKPRRLVCCLLVKRHFNSLFAFVWNFNFSLACTQSIILHPPAHSWAPLRDPFINTRSYSPQPCGTFCPGGFSPHFKSSSLVIAHSKHHKIQRLCDSCPTRDADHRIQSLSWSPGRSRIAVQRELTLTQSRILHWAFHFGNSPKDPRSI</sequence>
<evidence type="ECO:0000313" key="2">
    <source>
        <dbReference type="Proteomes" id="UP001243989"/>
    </source>
</evidence>
<accession>A0AAI9ZNP2</accession>
<keyword evidence="2" id="KW-1185">Reference proteome</keyword>